<dbReference type="Gene3D" id="1.10.287.130">
    <property type="match status" value="1"/>
</dbReference>
<dbReference type="PANTHER" id="PTHR43065">
    <property type="entry name" value="SENSOR HISTIDINE KINASE"/>
    <property type="match status" value="1"/>
</dbReference>
<name>A0A4Q9VUS2_9HYPH</name>
<dbReference type="PROSITE" id="PS50109">
    <property type="entry name" value="HIS_KIN"/>
    <property type="match status" value="1"/>
</dbReference>
<sequence length="374" mass="40700">MTDNSHVRPILDAFPGNIAVLNPRGVVVEVNAAWRDFARRNGLRDEQAFGIGADYLDICRSAAAHDDDASRALEGLSAILSRSTPTFVMEYPCTTADRLCWFEMTVFPFDVVESGGALVIHQDITPRKNAEEALIRDEGLRMVGQFAGVLAHDCANLLTVISANLQLAEMCRELDEALVHVRRAEEAAERGSRFNRRLLALSHRRDRPPNPIDVALPVREAARLAERVLDAAIRLELTIDDDPWPVRVSSSEIESIVLNLVMNARDAMPAGGRLAIFVRNSTVGDVFDGDGGGGDQVVLEVVDTGTGMTADVLARAREPFYSTKGPDSGTGLGLTSVERTARAAGSASRARRARVRACRCTCRAIATAETRRRP</sequence>
<proteinExistence type="predicted"/>
<dbReference type="SUPFAM" id="SSF55874">
    <property type="entry name" value="ATPase domain of HSP90 chaperone/DNA topoisomerase II/histidine kinase"/>
    <property type="match status" value="1"/>
</dbReference>
<evidence type="ECO:0000313" key="4">
    <source>
        <dbReference type="EMBL" id="TBW38778.1"/>
    </source>
</evidence>
<comment type="catalytic activity">
    <reaction evidence="1">
        <text>ATP + protein L-histidine = ADP + protein N-phospho-L-histidine.</text>
        <dbReference type="EC" id="2.7.13.3"/>
    </reaction>
</comment>
<dbReference type="AlphaFoldDB" id="A0A4Q9VUS2"/>
<dbReference type="Gene3D" id="3.30.565.10">
    <property type="entry name" value="Histidine kinase-like ATPase, C-terminal domain"/>
    <property type="match status" value="1"/>
</dbReference>
<dbReference type="SUPFAM" id="SSF55785">
    <property type="entry name" value="PYP-like sensor domain (PAS domain)"/>
    <property type="match status" value="1"/>
</dbReference>
<feature type="domain" description="Histidine kinase" evidence="3">
    <location>
        <begin position="149"/>
        <end position="345"/>
    </location>
</feature>
<dbReference type="InterPro" id="IPR004358">
    <property type="entry name" value="Sig_transdc_His_kin-like_C"/>
</dbReference>
<dbReference type="Pfam" id="PF02518">
    <property type="entry name" value="HATPase_c"/>
    <property type="match status" value="1"/>
</dbReference>
<comment type="caution">
    <text evidence="4">The sequence shown here is derived from an EMBL/GenBank/DDBJ whole genome shotgun (WGS) entry which is preliminary data.</text>
</comment>
<evidence type="ECO:0000313" key="5">
    <source>
        <dbReference type="Proteomes" id="UP000292781"/>
    </source>
</evidence>
<dbReference type="InterPro" id="IPR003594">
    <property type="entry name" value="HATPase_dom"/>
</dbReference>
<organism evidence="4 5">
    <name type="scientific">Siculibacillus lacustris</name>
    <dbReference type="NCBI Taxonomy" id="1549641"/>
    <lineage>
        <taxon>Bacteria</taxon>
        <taxon>Pseudomonadati</taxon>
        <taxon>Pseudomonadota</taxon>
        <taxon>Alphaproteobacteria</taxon>
        <taxon>Hyphomicrobiales</taxon>
        <taxon>Ancalomicrobiaceae</taxon>
        <taxon>Siculibacillus</taxon>
    </lineage>
</organism>
<evidence type="ECO:0000256" key="2">
    <source>
        <dbReference type="ARBA" id="ARBA00012438"/>
    </source>
</evidence>
<dbReference type="InterPro" id="IPR036890">
    <property type="entry name" value="HATPase_C_sf"/>
</dbReference>
<dbReference type="PRINTS" id="PR00344">
    <property type="entry name" value="BCTRLSENSOR"/>
</dbReference>
<dbReference type="RefSeq" id="WP_131308370.1">
    <property type="nucleotide sequence ID" value="NZ_SJFN01000010.1"/>
</dbReference>
<dbReference type="Proteomes" id="UP000292781">
    <property type="component" value="Unassembled WGS sequence"/>
</dbReference>
<dbReference type="OrthoDB" id="9805722at2"/>
<protein>
    <recommendedName>
        <fullName evidence="2">histidine kinase</fullName>
        <ecNumber evidence="2">2.7.13.3</ecNumber>
    </recommendedName>
</protein>
<gene>
    <name evidence="4" type="ORF">EYW49_08790</name>
</gene>
<dbReference type="GO" id="GO:0004673">
    <property type="term" value="F:protein histidine kinase activity"/>
    <property type="evidence" value="ECO:0007669"/>
    <property type="project" value="UniProtKB-EC"/>
</dbReference>
<evidence type="ECO:0000259" key="3">
    <source>
        <dbReference type="PROSITE" id="PS50109"/>
    </source>
</evidence>
<dbReference type="PANTHER" id="PTHR43065:SF42">
    <property type="entry name" value="TWO-COMPONENT SENSOR PPRA"/>
    <property type="match status" value="1"/>
</dbReference>
<dbReference type="EC" id="2.7.13.3" evidence="2"/>
<evidence type="ECO:0000256" key="1">
    <source>
        <dbReference type="ARBA" id="ARBA00000085"/>
    </source>
</evidence>
<dbReference type="Gene3D" id="3.30.450.20">
    <property type="entry name" value="PAS domain"/>
    <property type="match status" value="1"/>
</dbReference>
<keyword evidence="5" id="KW-1185">Reference proteome</keyword>
<dbReference type="EMBL" id="SJFN01000010">
    <property type="protein sequence ID" value="TBW38778.1"/>
    <property type="molecule type" value="Genomic_DNA"/>
</dbReference>
<dbReference type="SMART" id="SM00387">
    <property type="entry name" value="HATPase_c"/>
    <property type="match status" value="1"/>
</dbReference>
<accession>A0A4Q9VUS2</accession>
<dbReference type="InterPro" id="IPR035965">
    <property type="entry name" value="PAS-like_dom_sf"/>
</dbReference>
<dbReference type="Pfam" id="PF08448">
    <property type="entry name" value="PAS_4"/>
    <property type="match status" value="1"/>
</dbReference>
<dbReference type="InterPro" id="IPR013656">
    <property type="entry name" value="PAS_4"/>
</dbReference>
<reference evidence="4 5" key="1">
    <citation type="submission" date="2019-02" db="EMBL/GenBank/DDBJ databases">
        <title>Siculibacillus lacustris gen. nov., sp. nov., a new rosette-forming bacterium isolated from a freshwater crater lake (Lake St. Ana, Romania).</title>
        <authorList>
            <person name="Felfoldi T."/>
            <person name="Marton Z."/>
            <person name="Szabo A."/>
            <person name="Mentes A."/>
            <person name="Boka K."/>
            <person name="Marialigeti K."/>
            <person name="Mathe I."/>
            <person name="Koncz M."/>
            <person name="Schumann P."/>
            <person name="Toth E."/>
        </authorList>
    </citation>
    <scope>NUCLEOTIDE SEQUENCE [LARGE SCALE GENOMIC DNA]</scope>
    <source>
        <strain evidence="4 5">SA-279</strain>
    </source>
</reference>
<dbReference type="InterPro" id="IPR005467">
    <property type="entry name" value="His_kinase_dom"/>
</dbReference>